<reference evidence="2" key="1">
    <citation type="submission" date="2020-09" db="EMBL/GenBank/DDBJ databases">
        <title>A novel bacterium of genus Paenibacillus, isolated from South China Sea.</title>
        <authorList>
            <person name="Huang H."/>
            <person name="Mo K."/>
            <person name="Hu Y."/>
        </authorList>
    </citation>
    <scope>NUCLEOTIDE SEQUENCE</scope>
    <source>
        <strain evidence="2">IB182496</strain>
    </source>
</reference>
<feature type="signal peptide" evidence="1">
    <location>
        <begin position="1"/>
        <end position="27"/>
    </location>
</feature>
<keyword evidence="3" id="KW-1185">Reference proteome</keyword>
<evidence type="ECO:0000256" key="1">
    <source>
        <dbReference type="SAM" id="SignalP"/>
    </source>
</evidence>
<dbReference type="EMBL" id="JACXIZ010000044">
    <property type="protein sequence ID" value="MBD2847731.1"/>
    <property type="molecule type" value="Genomic_DNA"/>
</dbReference>
<name>A0A927BXJ0_9BACL</name>
<dbReference type="RefSeq" id="WP_190920835.1">
    <property type="nucleotide sequence ID" value="NZ_JACXIZ010000044.1"/>
</dbReference>
<organism evidence="2 3">
    <name type="scientific">Paenibacillus sabuli</name>
    <dbReference type="NCBI Taxonomy" id="2772509"/>
    <lineage>
        <taxon>Bacteria</taxon>
        <taxon>Bacillati</taxon>
        <taxon>Bacillota</taxon>
        <taxon>Bacilli</taxon>
        <taxon>Bacillales</taxon>
        <taxon>Paenibacillaceae</taxon>
        <taxon>Paenibacillus</taxon>
    </lineage>
</organism>
<accession>A0A927BXJ0</accession>
<feature type="chain" id="PRO_5039599215" evidence="1">
    <location>
        <begin position="28"/>
        <end position="309"/>
    </location>
</feature>
<keyword evidence="1" id="KW-0732">Signal</keyword>
<dbReference type="Proteomes" id="UP000621560">
    <property type="component" value="Unassembled WGS sequence"/>
</dbReference>
<protein>
    <submittedName>
        <fullName evidence="2">Uncharacterized protein</fullName>
    </submittedName>
</protein>
<evidence type="ECO:0000313" key="3">
    <source>
        <dbReference type="Proteomes" id="UP000621560"/>
    </source>
</evidence>
<gene>
    <name evidence="2" type="ORF">IDH44_21270</name>
</gene>
<evidence type="ECO:0000313" key="2">
    <source>
        <dbReference type="EMBL" id="MBD2847731.1"/>
    </source>
</evidence>
<proteinExistence type="predicted"/>
<comment type="caution">
    <text evidence="2">The sequence shown here is derived from an EMBL/GenBank/DDBJ whole genome shotgun (WGS) entry which is preliminary data.</text>
</comment>
<sequence>MKKQTWKKSAALGVALTLAAGASAPWAVITPAAAAQGASQQSVFERFEELVRQPETLDYARKYLLNRIDETNKHEATVMTLHLENAQEAEMDEALAWIEGREAQQAIGDAWAETGSGTYTALLGAIDDEELRAILMDIRDRGYKIATSEGMYFPVINYSEYARYAPYIRPDIAAYAALKAIEANDPSIGDAALRISHAELLDRALAYEDFLGTYAVSNRRGEVEDMLQLARLFLFYGPNNTPLFGYETAKANEKALDAYRSAIEEHGTTDSELLATLEQFLELLEQTDGERTDEVDAFLEEHVPNEYPS</sequence>
<dbReference type="AlphaFoldDB" id="A0A927BXJ0"/>